<protein>
    <submittedName>
        <fullName evidence="3">PadR family transcriptional regulator</fullName>
    </submittedName>
</protein>
<dbReference type="SUPFAM" id="SSF46785">
    <property type="entry name" value="Winged helix' DNA-binding domain"/>
    <property type="match status" value="1"/>
</dbReference>
<dbReference type="Pfam" id="PF03551">
    <property type="entry name" value="PadR"/>
    <property type="match status" value="1"/>
</dbReference>
<proteinExistence type="predicted"/>
<reference evidence="4" key="1">
    <citation type="journal article" date="2022" name="Microbiol. Resour. Announc.">
        <title>Draft Genome Sequence of a Methanogenic Archaeon from West Spitsbergen Permafrost.</title>
        <authorList>
            <person name="Trubitsyn V."/>
            <person name="Rivkina E."/>
            <person name="Shcherbakova V."/>
        </authorList>
    </citation>
    <scope>NUCLEOTIDE SEQUENCE [LARGE SCALE GENOMIC DNA]</scope>
    <source>
        <strain evidence="4">VT</strain>
    </source>
</reference>
<feature type="domain" description="Transcription regulator PadR N-terminal" evidence="2">
    <location>
        <begin position="53"/>
        <end position="127"/>
    </location>
</feature>
<dbReference type="PANTHER" id="PTHR33169">
    <property type="entry name" value="PADR-FAMILY TRANSCRIPTIONAL REGULATOR"/>
    <property type="match status" value="1"/>
</dbReference>
<feature type="region of interest" description="Disordered" evidence="1">
    <location>
        <begin position="1"/>
        <end position="20"/>
    </location>
</feature>
<dbReference type="InterPro" id="IPR036388">
    <property type="entry name" value="WH-like_DNA-bd_sf"/>
</dbReference>
<evidence type="ECO:0000256" key="1">
    <source>
        <dbReference type="SAM" id="MobiDB-lite"/>
    </source>
</evidence>
<dbReference type="Proteomes" id="UP000825933">
    <property type="component" value="Unassembled WGS sequence"/>
</dbReference>
<dbReference type="InterPro" id="IPR036390">
    <property type="entry name" value="WH_DNA-bd_sf"/>
</dbReference>
<evidence type="ECO:0000313" key="3">
    <source>
        <dbReference type="EMBL" id="MBZ2166491.1"/>
    </source>
</evidence>
<evidence type="ECO:0000313" key="4">
    <source>
        <dbReference type="Proteomes" id="UP000825933"/>
    </source>
</evidence>
<dbReference type="InterPro" id="IPR052509">
    <property type="entry name" value="Metal_resp_DNA-bind_regulator"/>
</dbReference>
<evidence type="ECO:0000259" key="2">
    <source>
        <dbReference type="Pfam" id="PF03551"/>
    </source>
</evidence>
<dbReference type="Gene3D" id="1.10.10.10">
    <property type="entry name" value="Winged helix-like DNA-binding domain superfamily/Winged helix DNA-binding domain"/>
    <property type="match status" value="1"/>
</dbReference>
<dbReference type="InterPro" id="IPR005149">
    <property type="entry name" value="Tscrpt_reg_PadR_N"/>
</dbReference>
<keyword evidence="4" id="KW-1185">Reference proteome</keyword>
<dbReference type="RefSeq" id="WP_223792041.1">
    <property type="nucleotide sequence ID" value="NZ_JAIOUQ010000013.1"/>
</dbReference>
<dbReference type="PANTHER" id="PTHR33169:SF14">
    <property type="entry name" value="TRANSCRIPTIONAL REGULATOR RV3488"/>
    <property type="match status" value="1"/>
</dbReference>
<organism evidence="3 4">
    <name type="scientific">Methanobacterium spitsbergense</name>
    <dbReference type="NCBI Taxonomy" id="2874285"/>
    <lineage>
        <taxon>Archaea</taxon>
        <taxon>Methanobacteriati</taxon>
        <taxon>Methanobacteriota</taxon>
        <taxon>Methanomada group</taxon>
        <taxon>Methanobacteria</taxon>
        <taxon>Methanobacteriales</taxon>
        <taxon>Methanobacteriaceae</taxon>
        <taxon>Methanobacterium</taxon>
    </lineage>
</organism>
<comment type="caution">
    <text evidence="3">The sequence shown here is derived from an EMBL/GenBank/DDBJ whole genome shotgun (WGS) entry which is preliminary data.</text>
</comment>
<name>A0A8T5V3P8_9EURY</name>
<gene>
    <name evidence="3" type="ORF">K8N75_10625</name>
</gene>
<accession>A0A8T5V3P8</accession>
<dbReference type="EMBL" id="JAIOUQ010000013">
    <property type="protein sequence ID" value="MBZ2166491.1"/>
    <property type="molecule type" value="Genomic_DNA"/>
</dbReference>
<dbReference type="AlphaFoldDB" id="A0A8T5V3P8"/>
<sequence length="153" mass="18106">MKENKKLSSDESEQDEFNDKDHEFDCDSDIFKYLKEYDLKLLRSMKGFGKTMILWRISKGRTHGYELMSQINKISPSSEETVRGPSKIYPVLHNLEDAGLIIGTWEAHGKRKVKYYEITEEGIQTLKRIRKVFSCHKTSILEEFWRDMFSKNE</sequence>